<dbReference type="AlphaFoldDB" id="A0A4P8J432"/>
<evidence type="ECO:0000313" key="1">
    <source>
        <dbReference type="EMBL" id="QCP54724.1"/>
    </source>
</evidence>
<keyword evidence="2" id="KW-1185">Reference proteome</keyword>
<dbReference type="Pfam" id="PF06314">
    <property type="entry name" value="ADC"/>
    <property type="match status" value="1"/>
</dbReference>
<reference evidence="1 2" key="1">
    <citation type="submission" date="2019-05" db="EMBL/GenBank/DDBJ databases">
        <title>Burkholderia sp. DHOD12, isolated from subtropical forest soil.</title>
        <authorList>
            <person name="Gao Z.-H."/>
            <person name="Qiu L.-H."/>
        </authorList>
    </citation>
    <scope>NUCLEOTIDE SEQUENCE [LARGE SCALE GENOMIC DNA]</scope>
    <source>
        <strain evidence="1 2">DHOD12</strain>
    </source>
</reference>
<organism evidence="1 2">
    <name type="scientific">Trinickia violacea</name>
    <dbReference type="NCBI Taxonomy" id="2571746"/>
    <lineage>
        <taxon>Bacteria</taxon>
        <taxon>Pseudomonadati</taxon>
        <taxon>Pseudomonadota</taxon>
        <taxon>Betaproteobacteria</taxon>
        <taxon>Burkholderiales</taxon>
        <taxon>Burkholderiaceae</taxon>
        <taxon>Trinickia</taxon>
    </lineage>
</organism>
<protein>
    <submittedName>
        <fullName evidence="1">Acetoacetate decarboxylase</fullName>
    </submittedName>
</protein>
<gene>
    <name evidence="1" type="ORF">FAZ95_38360</name>
</gene>
<dbReference type="EMBL" id="CP040078">
    <property type="protein sequence ID" value="QCP54724.1"/>
    <property type="molecule type" value="Genomic_DNA"/>
</dbReference>
<dbReference type="InterPro" id="IPR023375">
    <property type="entry name" value="ADC_dom_sf"/>
</dbReference>
<proteinExistence type="predicted"/>
<dbReference type="RefSeq" id="WP_137337482.1">
    <property type="nucleotide sequence ID" value="NZ_CP040078.1"/>
</dbReference>
<accession>A0A4P8J432</accession>
<dbReference type="OrthoDB" id="1950454at2"/>
<dbReference type="InterPro" id="IPR010451">
    <property type="entry name" value="Acetoacetate_decarboxylase"/>
</dbReference>
<sequence length="259" mass="27860">MLKGFSPPYTPNGQSSLLSPPPWHYAGQVLSLAYDVDIQVAQSYVPENLGTATGRACGHVCEWQSTTDGWELADPVYAQYKEFFLLVEVETKSGERLNFCPLIWVDQDIAMARGLLQGWPKKLGQVWMTRSYALEHRAAASPRAGTVIGASVASKDRRLVEVKATLGDKEGRPLGLLAHPVVNLAGLPSVVGKPDRGSQRLLRAAVGDVVLGPMTSGTAELRYFDSPHDEIAPLAPRGAVEASLGMVAITINGAVEVKE</sequence>
<dbReference type="Proteomes" id="UP000298656">
    <property type="component" value="Chromosome 2"/>
</dbReference>
<dbReference type="Gene3D" id="2.40.400.10">
    <property type="entry name" value="Acetoacetate decarboxylase-like"/>
    <property type="match status" value="1"/>
</dbReference>
<dbReference type="GO" id="GO:0016829">
    <property type="term" value="F:lyase activity"/>
    <property type="evidence" value="ECO:0007669"/>
    <property type="project" value="InterPro"/>
</dbReference>
<name>A0A4P8J432_9BURK</name>
<dbReference type="KEGG" id="tvl:FAZ95_38360"/>
<evidence type="ECO:0000313" key="2">
    <source>
        <dbReference type="Proteomes" id="UP000298656"/>
    </source>
</evidence>
<dbReference type="SUPFAM" id="SSF160104">
    <property type="entry name" value="Acetoacetate decarboxylase-like"/>
    <property type="match status" value="1"/>
</dbReference>